<dbReference type="EMBL" id="FNVQ01000002">
    <property type="protein sequence ID" value="SEG53677.1"/>
    <property type="molecule type" value="Genomic_DNA"/>
</dbReference>
<reference evidence="2 3" key="1">
    <citation type="submission" date="2016-10" db="EMBL/GenBank/DDBJ databases">
        <authorList>
            <person name="de Groot N.N."/>
        </authorList>
    </citation>
    <scope>NUCLEOTIDE SEQUENCE [LARGE SCALE GENOMIC DNA]</scope>
    <source>
        <strain evidence="2 3">DSM 22012</strain>
    </source>
</reference>
<evidence type="ECO:0000259" key="1">
    <source>
        <dbReference type="Pfam" id="PF02470"/>
    </source>
</evidence>
<gene>
    <name evidence="2" type="ORF">SAMN05444390_102294</name>
</gene>
<evidence type="ECO:0000313" key="2">
    <source>
        <dbReference type="EMBL" id="SEG53677.1"/>
    </source>
</evidence>
<feature type="domain" description="Mce/MlaD" evidence="1">
    <location>
        <begin position="39"/>
        <end position="117"/>
    </location>
</feature>
<proteinExistence type="predicted"/>
<dbReference type="GO" id="GO:0005543">
    <property type="term" value="F:phospholipid binding"/>
    <property type="evidence" value="ECO:0007669"/>
    <property type="project" value="TreeGrafter"/>
</dbReference>
<dbReference type="AlphaFoldDB" id="A0A1H6B055"/>
<accession>A0A1H6B055</accession>
<dbReference type="InterPro" id="IPR030970">
    <property type="entry name" value="ABC_MlaD"/>
</dbReference>
<protein>
    <submittedName>
        <fullName evidence="2">Phospholipid/cholesterol/gamma-HCH transport system substrate-binding protein</fullName>
    </submittedName>
</protein>
<dbReference type="Proteomes" id="UP000236745">
    <property type="component" value="Unassembled WGS sequence"/>
</dbReference>
<dbReference type="PANTHER" id="PTHR33371:SF4">
    <property type="entry name" value="INTERMEMBRANE PHOSPHOLIPID TRANSPORT SYSTEM BINDING PROTEIN MLAD"/>
    <property type="match status" value="1"/>
</dbReference>
<evidence type="ECO:0000313" key="3">
    <source>
        <dbReference type="Proteomes" id="UP000236745"/>
    </source>
</evidence>
<dbReference type="Pfam" id="PF02470">
    <property type="entry name" value="MlaD"/>
    <property type="match status" value="1"/>
</dbReference>
<dbReference type="RefSeq" id="WP_104003391.1">
    <property type="nucleotide sequence ID" value="NZ_FNVQ01000002.1"/>
</dbReference>
<dbReference type="PANTHER" id="PTHR33371">
    <property type="entry name" value="INTERMEMBRANE PHOSPHOLIPID TRANSPORT SYSTEM BINDING PROTEIN MLAD-RELATED"/>
    <property type="match status" value="1"/>
</dbReference>
<name>A0A1H6B055_9GAMM</name>
<organism evidence="2 3">
    <name type="scientific">Marinobacterium lutimaris</name>
    <dbReference type="NCBI Taxonomy" id="568106"/>
    <lineage>
        <taxon>Bacteria</taxon>
        <taxon>Pseudomonadati</taxon>
        <taxon>Pseudomonadota</taxon>
        <taxon>Gammaproteobacteria</taxon>
        <taxon>Oceanospirillales</taxon>
        <taxon>Oceanospirillaceae</taxon>
        <taxon>Marinobacterium</taxon>
    </lineage>
</organism>
<dbReference type="OrthoDB" id="9788420at2"/>
<sequence length="152" mass="16431">MRMRTMEISVGFLMLAGFLALVVLALNVSGLNLSDQGGGYKVYARFDNIGGLTPRAKVAMSGVQIGEVTSIRLDPQMLMAEVEMKIRDDVDFLSTDSSAQILTSGLLGEQYIGITSGAEDEMLKDGDRISDTQSALVLEDLIGKFLFNEVSD</sequence>
<dbReference type="GO" id="GO:0005548">
    <property type="term" value="F:phospholipid transporter activity"/>
    <property type="evidence" value="ECO:0007669"/>
    <property type="project" value="TreeGrafter"/>
</dbReference>
<dbReference type="InterPro" id="IPR003399">
    <property type="entry name" value="Mce/MlaD"/>
</dbReference>
<dbReference type="InterPro" id="IPR052336">
    <property type="entry name" value="MlaD_Phospholipid_Transporter"/>
</dbReference>
<keyword evidence="3" id="KW-1185">Reference proteome</keyword>
<dbReference type="NCBIfam" id="TIGR04430">
    <property type="entry name" value="OM_asym_MlaD"/>
    <property type="match status" value="1"/>
</dbReference>